<dbReference type="EMBL" id="ML004428">
    <property type="protein sequence ID" value="RKP33069.1"/>
    <property type="molecule type" value="Genomic_DNA"/>
</dbReference>
<dbReference type="OrthoDB" id="4087488at2759"/>
<name>A0A4V1J3S4_9ASCO</name>
<dbReference type="AlphaFoldDB" id="A0A4V1J3S4"/>
<organism evidence="1 2">
    <name type="scientific">Metschnikowia bicuspidata</name>
    <dbReference type="NCBI Taxonomy" id="27322"/>
    <lineage>
        <taxon>Eukaryota</taxon>
        <taxon>Fungi</taxon>
        <taxon>Dikarya</taxon>
        <taxon>Ascomycota</taxon>
        <taxon>Saccharomycotina</taxon>
        <taxon>Pichiomycetes</taxon>
        <taxon>Metschnikowiaceae</taxon>
        <taxon>Metschnikowia</taxon>
    </lineage>
</organism>
<dbReference type="Proteomes" id="UP000268321">
    <property type="component" value="Unassembled WGS sequence"/>
</dbReference>
<gene>
    <name evidence="1" type="ORF">METBISCDRAFT_25251</name>
</gene>
<sequence>MERYDPGFYLTTNPTLRHVQCRMAPGYFVRVHRNELNSASDGVNGPLDAIRMDFEDIATGEPIAVVTCSELALEYEVMVSRAIRNGKLVRFGVSKEGEKRPGSDISKKTPWPSMRNYAATIGQNKFHLGRIPQARDRYLPQLLETKKTPKWIRKRHMYLHQEFMGNNTQYADMSLALVVALMRPCESRPKKRFLRKLHALSRSSPARGFVDSRRWKPDWDWRECAYLPELGSRRPSEGLHLLLPDVKPYTEVGDGLFFDRNPADDEPNHVHKYGWLTVYDLAALAEEGVFDAAVALLVAASYWSWSMC</sequence>
<keyword evidence="2" id="KW-1185">Reference proteome</keyword>
<evidence type="ECO:0000313" key="1">
    <source>
        <dbReference type="EMBL" id="RKP33069.1"/>
    </source>
</evidence>
<accession>A0A4V1J3S4</accession>
<evidence type="ECO:0000313" key="2">
    <source>
        <dbReference type="Proteomes" id="UP000268321"/>
    </source>
</evidence>
<protein>
    <submittedName>
        <fullName evidence="1">Uncharacterized protein</fullName>
    </submittedName>
</protein>
<reference evidence="2" key="1">
    <citation type="journal article" date="2018" name="Nat. Microbiol.">
        <title>Leveraging single-cell genomics to expand the fungal tree of life.</title>
        <authorList>
            <person name="Ahrendt S.R."/>
            <person name="Quandt C.A."/>
            <person name="Ciobanu D."/>
            <person name="Clum A."/>
            <person name="Salamov A."/>
            <person name="Andreopoulos B."/>
            <person name="Cheng J.F."/>
            <person name="Woyke T."/>
            <person name="Pelin A."/>
            <person name="Henrissat B."/>
            <person name="Reynolds N.K."/>
            <person name="Benny G.L."/>
            <person name="Smith M.E."/>
            <person name="James T.Y."/>
            <person name="Grigoriev I.V."/>
        </authorList>
    </citation>
    <scope>NUCLEOTIDE SEQUENCE [LARGE SCALE GENOMIC DNA]</scope>
    <source>
        <strain evidence="2">Baker2002</strain>
    </source>
</reference>
<proteinExistence type="predicted"/>